<dbReference type="NCBIfam" id="TIGR01644">
    <property type="entry name" value="phage_P2_V"/>
    <property type="match status" value="1"/>
</dbReference>
<dbReference type="Pfam" id="PF06890">
    <property type="entry name" value="Phage_Mu_Gp45"/>
    <property type="match status" value="1"/>
</dbReference>
<feature type="domain" description="Bacteriophage Mu Gp45 N-terminal" evidence="1">
    <location>
        <begin position="23"/>
        <end position="90"/>
    </location>
</feature>
<dbReference type="InterPro" id="IPR014462">
    <property type="entry name" value="Phage_Mu_Gp45"/>
</dbReference>
<dbReference type="Pfam" id="PF18946">
    <property type="entry name" value="Apex"/>
    <property type="match status" value="1"/>
</dbReference>
<organism evidence="2 3">
    <name type="scientific">Humitalea rosea</name>
    <dbReference type="NCBI Taxonomy" id="990373"/>
    <lineage>
        <taxon>Bacteria</taxon>
        <taxon>Pseudomonadati</taxon>
        <taxon>Pseudomonadota</taxon>
        <taxon>Alphaproteobacteria</taxon>
        <taxon>Acetobacterales</taxon>
        <taxon>Roseomonadaceae</taxon>
        <taxon>Humitalea</taxon>
    </lineage>
</organism>
<dbReference type="EMBL" id="QKYU01000008">
    <property type="protein sequence ID" value="PZW46847.1"/>
    <property type="molecule type" value="Genomic_DNA"/>
</dbReference>
<keyword evidence="3" id="KW-1185">Reference proteome</keyword>
<evidence type="ECO:0000313" key="3">
    <source>
        <dbReference type="Proteomes" id="UP000249688"/>
    </source>
</evidence>
<dbReference type="PIRSF" id="PIRSF012337">
    <property type="entry name" value="gp45"/>
    <property type="match status" value="1"/>
</dbReference>
<comment type="caution">
    <text evidence="2">The sequence shown here is derived from an EMBL/GenBank/DDBJ whole genome shotgun (WGS) entry which is preliminary data.</text>
</comment>
<sequence length="174" mass="18718">MTPADFARALAPLQRRIMLAVSRGVLRAVADAEGIQQLQVTMLAGETRDAVERMQPYGLSAVPLPGAQCVVICVGGNRDHPIAIAVDDPRFRPTDLQPGEVRLYNDQAGVSITLKNDRSILVEGREIILRAEERVRVEAPLLECTGDVTADGISLIHHRHGGVQSGAAQTDEPA</sequence>
<dbReference type="InterPro" id="IPR013046">
    <property type="entry name" value="GpV/Gp45"/>
</dbReference>
<dbReference type="Proteomes" id="UP000249688">
    <property type="component" value="Unassembled WGS sequence"/>
</dbReference>
<dbReference type="InterPro" id="IPR044033">
    <property type="entry name" value="GpV-like_apex"/>
</dbReference>
<protein>
    <submittedName>
        <fullName evidence="2">Phage baseplate assembly protein V</fullName>
    </submittedName>
</protein>
<proteinExistence type="predicted"/>
<evidence type="ECO:0000259" key="1">
    <source>
        <dbReference type="Pfam" id="PF06890"/>
    </source>
</evidence>
<reference evidence="2 3" key="1">
    <citation type="submission" date="2018-06" db="EMBL/GenBank/DDBJ databases">
        <title>Genomic Encyclopedia of Archaeal and Bacterial Type Strains, Phase II (KMG-II): from individual species to whole genera.</title>
        <authorList>
            <person name="Goeker M."/>
        </authorList>
    </citation>
    <scope>NUCLEOTIDE SEQUENCE [LARGE SCALE GENOMIC DNA]</scope>
    <source>
        <strain evidence="2 3">DSM 24525</strain>
    </source>
</reference>
<dbReference type="RefSeq" id="WP_158537164.1">
    <property type="nucleotide sequence ID" value="NZ_QKYU01000008.1"/>
</dbReference>
<dbReference type="OrthoDB" id="7364815at2"/>
<evidence type="ECO:0000313" key="2">
    <source>
        <dbReference type="EMBL" id="PZW46847.1"/>
    </source>
</evidence>
<accession>A0A2W7ILF9</accession>
<dbReference type="InterPro" id="IPR053861">
    <property type="entry name" value="Phage_Mu_Gp45_N"/>
</dbReference>
<dbReference type="AlphaFoldDB" id="A0A2W7ILF9"/>
<gene>
    <name evidence="2" type="ORF">C8P66_108126</name>
</gene>
<name>A0A2W7ILF9_9PROT</name>